<evidence type="ECO:0000313" key="2">
    <source>
        <dbReference type="EMBL" id="KAJ5114725.1"/>
    </source>
</evidence>
<feature type="compositionally biased region" description="Basic and acidic residues" evidence="1">
    <location>
        <begin position="516"/>
        <end position="532"/>
    </location>
</feature>
<dbReference type="AlphaFoldDB" id="A0A9W9GB21"/>
<dbReference type="GeneID" id="81390236"/>
<dbReference type="Proteomes" id="UP001141434">
    <property type="component" value="Unassembled WGS sequence"/>
</dbReference>
<feature type="compositionally biased region" description="Polar residues" evidence="1">
    <location>
        <begin position="113"/>
        <end position="124"/>
    </location>
</feature>
<dbReference type="RefSeq" id="XP_056515918.1">
    <property type="nucleotide sequence ID" value="XM_056651068.1"/>
</dbReference>
<feature type="compositionally biased region" description="Low complexity" evidence="1">
    <location>
        <begin position="541"/>
        <end position="550"/>
    </location>
</feature>
<sequence length="769" mass="84214">MTMVGDEKGLPDGLQGPMIIRRSLKLTGLWNARTGPELIPTIIALHAGLSNLFVQKEGQPSLVPEGGDGPLDMLGLLHGRGASLLGRTMSAVDGASKRPNNPCFPARIQTHIRNQGSNSSSISQDAMPADIIPSPRRWSPTYQPRRSRQPPTSLSFVPPPAVPRSDSHEQSPSLSRRPADRGPVCISPFRSVRRMKEPFPLMLPTSPVSLDGAPPLPERPIKASKPPAGHTLRTWRSDQNLTSASMEAFGLFPGSPISESRPASAGADQSFSEPKFVAKPEPKPEPEKPAREDIPPIEKIEDKRVRYKAYRPPERDELAQDQRRTDVTNVHEAHSNLVRQCESTEPSEQTDPDRASSVTSPEPAPSEKESTSGSSPRIQRPRTATGSSGASWVPSTFSYCQRWLHNVPFDTPNDHAESPKEFNRRKCQIVEKDPPMPPLDIIPGAKALEAPVRLAVASKTKPKLVDIARQSSPSIPLPPSLLPKAAPATPDQRQEEVSAFSPDTPQDMSDSGYGTRDSRFSLESYTDSKDDDAYTDPGSLTSDSVTSTVVCERSESAQGERATSPKPEIRSGSVSPKGSSPSTDSPGRTSNASDKDDLEKQRLWDDEWTLDELDHSVKDFPRHMLRLESPVMVFLRNSDEKALVRPFRAIFPNVAENLLDGLCAALIARNYLVTLSNTHRRKPSASTRNDTYAVDAVPTKAYSTLGIQLPSGSPSRIKDRVLGSRSMELRREFEKIVDNLLFAICGRADETLKSAVEVLADVLETNAQR</sequence>
<feature type="compositionally biased region" description="Basic and acidic residues" evidence="1">
    <location>
        <begin position="276"/>
        <end position="304"/>
    </location>
</feature>
<feature type="compositionally biased region" description="Polar residues" evidence="1">
    <location>
        <begin position="371"/>
        <end position="393"/>
    </location>
</feature>
<protein>
    <submittedName>
        <fullName evidence="2">Uncharacterized protein</fullName>
    </submittedName>
</protein>
<keyword evidence="3" id="KW-1185">Reference proteome</keyword>
<dbReference type="OrthoDB" id="4219928at2759"/>
<reference evidence="2" key="2">
    <citation type="journal article" date="2023" name="IMA Fungus">
        <title>Comparative genomic study of the Penicillium genus elucidates a diverse pangenome and 15 lateral gene transfer events.</title>
        <authorList>
            <person name="Petersen C."/>
            <person name="Sorensen T."/>
            <person name="Nielsen M.R."/>
            <person name="Sondergaard T.E."/>
            <person name="Sorensen J.L."/>
            <person name="Fitzpatrick D.A."/>
            <person name="Frisvad J.C."/>
            <person name="Nielsen K.L."/>
        </authorList>
    </citation>
    <scope>NUCLEOTIDE SEQUENCE</scope>
    <source>
        <strain evidence="2">IBT 34128</strain>
    </source>
</reference>
<gene>
    <name evidence="2" type="ORF">NUU61_000484</name>
</gene>
<feature type="region of interest" description="Disordered" evidence="1">
    <location>
        <begin position="209"/>
        <end position="233"/>
    </location>
</feature>
<feature type="region of interest" description="Disordered" evidence="1">
    <location>
        <begin position="113"/>
        <end position="185"/>
    </location>
</feature>
<feature type="compositionally biased region" description="Basic and acidic residues" evidence="1">
    <location>
        <begin position="311"/>
        <end position="334"/>
    </location>
</feature>
<evidence type="ECO:0000256" key="1">
    <source>
        <dbReference type="SAM" id="MobiDB-lite"/>
    </source>
</evidence>
<feature type="compositionally biased region" description="Polar residues" evidence="1">
    <location>
        <begin position="337"/>
        <end position="349"/>
    </location>
</feature>
<comment type="caution">
    <text evidence="2">The sequence shown here is derived from an EMBL/GenBank/DDBJ whole genome shotgun (WGS) entry which is preliminary data.</text>
</comment>
<feature type="compositionally biased region" description="Polar residues" evidence="1">
    <location>
        <begin position="140"/>
        <end position="155"/>
    </location>
</feature>
<feature type="region of interest" description="Disordered" evidence="1">
    <location>
        <begin position="458"/>
        <end position="598"/>
    </location>
</feature>
<organism evidence="2 3">
    <name type="scientific">Penicillium alfredii</name>
    <dbReference type="NCBI Taxonomy" id="1506179"/>
    <lineage>
        <taxon>Eukaryota</taxon>
        <taxon>Fungi</taxon>
        <taxon>Dikarya</taxon>
        <taxon>Ascomycota</taxon>
        <taxon>Pezizomycotina</taxon>
        <taxon>Eurotiomycetes</taxon>
        <taxon>Eurotiomycetidae</taxon>
        <taxon>Eurotiales</taxon>
        <taxon>Aspergillaceae</taxon>
        <taxon>Penicillium</taxon>
    </lineage>
</organism>
<feature type="compositionally biased region" description="Low complexity" evidence="1">
    <location>
        <begin position="571"/>
        <end position="587"/>
    </location>
</feature>
<proteinExistence type="predicted"/>
<feature type="region of interest" description="Disordered" evidence="1">
    <location>
        <begin position="255"/>
        <end position="393"/>
    </location>
</feature>
<evidence type="ECO:0000313" key="3">
    <source>
        <dbReference type="Proteomes" id="UP001141434"/>
    </source>
</evidence>
<name>A0A9W9GB21_9EURO</name>
<dbReference type="EMBL" id="JAPMSZ010000001">
    <property type="protein sequence ID" value="KAJ5114725.1"/>
    <property type="molecule type" value="Genomic_DNA"/>
</dbReference>
<accession>A0A9W9GB21</accession>
<reference evidence="2" key="1">
    <citation type="submission" date="2022-11" db="EMBL/GenBank/DDBJ databases">
        <authorList>
            <person name="Petersen C."/>
        </authorList>
    </citation>
    <scope>NUCLEOTIDE SEQUENCE</scope>
    <source>
        <strain evidence="2">IBT 34128</strain>
    </source>
</reference>